<protein>
    <submittedName>
        <fullName evidence="2">Uncharacterized protein</fullName>
    </submittedName>
</protein>
<dbReference type="Proteomes" id="UP000823775">
    <property type="component" value="Unassembled WGS sequence"/>
</dbReference>
<reference evidence="2 3" key="1">
    <citation type="journal article" date="2021" name="BMC Genomics">
        <title>Datura genome reveals duplications of psychoactive alkaloid biosynthetic genes and high mutation rate following tissue culture.</title>
        <authorList>
            <person name="Rajewski A."/>
            <person name="Carter-House D."/>
            <person name="Stajich J."/>
            <person name="Litt A."/>
        </authorList>
    </citation>
    <scope>NUCLEOTIDE SEQUENCE [LARGE SCALE GENOMIC DNA]</scope>
    <source>
        <strain evidence="2">AR-01</strain>
    </source>
</reference>
<name>A0ABS8SZW9_DATST</name>
<feature type="compositionally biased region" description="Basic and acidic residues" evidence="1">
    <location>
        <begin position="1"/>
        <end position="31"/>
    </location>
</feature>
<sequence>MTYPKETRSNREAAARKEISKRQQLRDESKLDCSSGSESSRDVYYAGPSMKKVIPAVVSRRSQRFISMPLNEVLELKRLFEGCQHVLDGQDLENTAWRWCVSSTHLTHFEKKGSSKNSIKKEPVLDSVRVRVIPIDIPERTITKVLMDGDYTVPIITIEYDYRMEAMKGMRKLSTEYKVLHFQ</sequence>
<gene>
    <name evidence="2" type="ORF">HAX54_053134</name>
</gene>
<keyword evidence="3" id="KW-1185">Reference proteome</keyword>
<evidence type="ECO:0000256" key="1">
    <source>
        <dbReference type="SAM" id="MobiDB-lite"/>
    </source>
</evidence>
<dbReference type="EMBL" id="JACEIK010000981">
    <property type="protein sequence ID" value="MCD7464624.1"/>
    <property type="molecule type" value="Genomic_DNA"/>
</dbReference>
<evidence type="ECO:0000313" key="3">
    <source>
        <dbReference type="Proteomes" id="UP000823775"/>
    </source>
</evidence>
<evidence type="ECO:0000313" key="2">
    <source>
        <dbReference type="EMBL" id="MCD7464624.1"/>
    </source>
</evidence>
<feature type="region of interest" description="Disordered" evidence="1">
    <location>
        <begin position="1"/>
        <end position="41"/>
    </location>
</feature>
<accession>A0ABS8SZW9</accession>
<organism evidence="2 3">
    <name type="scientific">Datura stramonium</name>
    <name type="common">Jimsonweed</name>
    <name type="synonym">Common thornapple</name>
    <dbReference type="NCBI Taxonomy" id="4076"/>
    <lineage>
        <taxon>Eukaryota</taxon>
        <taxon>Viridiplantae</taxon>
        <taxon>Streptophyta</taxon>
        <taxon>Embryophyta</taxon>
        <taxon>Tracheophyta</taxon>
        <taxon>Spermatophyta</taxon>
        <taxon>Magnoliopsida</taxon>
        <taxon>eudicotyledons</taxon>
        <taxon>Gunneridae</taxon>
        <taxon>Pentapetalae</taxon>
        <taxon>asterids</taxon>
        <taxon>lamiids</taxon>
        <taxon>Solanales</taxon>
        <taxon>Solanaceae</taxon>
        <taxon>Solanoideae</taxon>
        <taxon>Datureae</taxon>
        <taxon>Datura</taxon>
    </lineage>
</organism>
<proteinExistence type="predicted"/>
<comment type="caution">
    <text evidence="2">The sequence shown here is derived from an EMBL/GenBank/DDBJ whole genome shotgun (WGS) entry which is preliminary data.</text>
</comment>